<feature type="non-terminal residue" evidence="2">
    <location>
        <position position="65"/>
    </location>
</feature>
<feature type="region of interest" description="Disordered" evidence="1">
    <location>
        <begin position="1"/>
        <end position="53"/>
    </location>
</feature>
<dbReference type="EMBL" id="CADCTG010000161">
    <property type="protein sequence ID" value="CAA9248193.1"/>
    <property type="molecule type" value="Genomic_DNA"/>
</dbReference>
<evidence type="ECO:0000256" key="1">
    <source>
        <dbReference type="SAM" id="MobiDB-lite"/>
    </source>
</evidence>
<dbReference type="AlphaFoldDB" id="A0A6J4IEJ9"/>
<dbReference type="GO" id="GO:0016301">
    <property type="term" value="F:kinase activity"/>
    <property type="evidence" value="ECO:0007669"/>
    <property type="project" value="UniProtKB-KW"/>
</dbReference>
<keyword evidence="2" id="KW-0418">Kinase</keyword>
<keyword evidence="2" id="KW-0808">Transferase</keyword>
<gene>
    <name evidence="2" type="ORF">AVDCRST_MAG08-1967</name>
</gene>
<accession>A0A6J4IEJ9</accession>
<name>A0A6J4IEJ9_9PROT</name>
<reference evidence="2" key="1">
    <citation type="submission" date="2020-02" db="EMBL/GenBank/DDBJ databases">
        <authorList>
            <person name="Meier V. D."/>
        </authorList>
    </citation>
    <scope>NUCLEOTIDE SEQUENCE</scope>
    <source>
        <strain evidence="2">AVDCRST_MAG08</strain>
    </source>
</reference>
<feature type="compositionally biased region" description="Basic and acidic residues" evidence="1">
    <location>
        <begin position="26"/>
        <end position="53"/>
    </location>
</feature>
<sequence>GAHPGPEGCTALHGSRCGAHRTDRRRPHDPADPVRDDRPGLRGGRAGDRNLLDRLCRARQGRLRA</sequence>
<evidence type="ECO:0000313" key="2">
    <source>
        <dbReference type="EMBL" id="CAA9248193.1"/>
    </source>
</evidence>
<organism evidence="2">
    <name type="scientific">uncultured Acetobacteraceae bacterium</name>
    <dbReference type="NCBI Taxonomy" id="169975"/>
    <lineage>
        <taxon>Bacteria</taxon>
        <taxon>Pseudomonadati</taxon>
        <taxon>Pseudomonadota</taxon>
        <taxon>Alphaproteobacteria</taxon>
        <taxon>Acetobacterales</taxon>
        <taxon>Acetobacteraceae</taxon>
        <taxon>environmental samples</taxon>
    </lineage>
</organism>
<proteinExistence type="predicted"/>
<feature type="non-terminal residue" evidence="2">
    <location>
        <position position="1"/>
    </location>
</feature>
<protein>
    <submittedName>
        <fullName evidence="2">Signal transduction histidine kinase</fullName>
    </submittedName>
</protein>